<dbReference type="Proteomes" id="UP000265882">
    <property type="component" value="Unassembled WGS sequence"/>
</dbReference>
<dbReference type="FunFam" id="3.40.50.2000:FF:000119">
    <property type="entry name" value="Glycosyl transferase group 1"/>
    <property type="match status" value="1"/>
</dbReference>
<sequence>MLFGVTCRLHAAVGYMRIILDVTRNCLDGTEKAGVYWYIYHLALRLLSLGDGHDFVLFANFLKGRHLAECRKFLSQFNGARMETKISRIPPQVFRDWLVPIELAAGKFDIFHGLDDLVPRVSRGKSVVTIHDMAYMRTPDSLRPEWVEFKKRHTTRSARQADKIVTVSEFSKKDICTYLEVAEEKVAVIYHGISPIYRMLEDRDAVARTLQKHGIEGPYILFVGTFQPNKNVERLIEIFGSIKRDHRIPHRLVLVGARGWFFNTIFRKIAQLNLEESIKCMGYIPQEDMPSFYNGADLFVLPSLLEGFGIPVIEAMACGIPVVTSNACSLPEIVGDAGLLFEPTNREEMKKALLAVLSDNALSQALRERSLKRAHEFSWETAATKTMEVYKTVVNG</sequence>
<dbReference type="Pfam" id="PF00534">
    <property type="entry name" value="Glycos_transf_1"/>
    <property type="match status" value="1"/>
</dbReference>
<dbReference type="SUPFAM" id="SSF53756">
    <property type="entry name" value="UDP-Glycosyltransferase/glycogen phosphorylase"/>
    <property type="match status" value="1"/>
</dbReference>
<dbReference type="EMBL" id="QZKU01000022">
    <property type="protein sequence ID" value="RJP25482.1"/>
    <property type="molecule type" value="Genomic_DNA"/>
</dbReference>
<accession>A0A3A4P2V0</accession>
<dbReference type="InterPro" id="IPR028098">
    <property type="entry name" value="Glyco_trans_4-like_N"/>
</dbReference>
<feature type="domain" description="Glycosyl transferase family 1" evidence="2">
    <location>
        <begin position="215"/>
        <end position="371"/>
    </location>
</feature>
<comment type="caution">
    <text evidence="4">The sequence shown here is derived from an EMBL/GenBank/DDBJ whole genome shotgun (WGS) entry which is preliminary data.</text>
</comment>
<dbReference type="GO" id="GO:0009103">
    <property type="term" value="P:lipopolysaccharide biosynthetic process"/>
    <property type="evidence" value="ECO:0007669"/>
    <property type="project" value="TreeGrafter"/>
</dbReference>
<gene>
    <name evidence="4" type="ORF">C4520_02445</name>
</gene>
<evidence type="ECO:0000259" key="2">
    <source>
        <dbReference type="Pfam" id="PF00534"/>
    </source>
</evidence>
<evidence type="ECO:0000313" key="5">
    <source>
        <dbReference type="Proteomes" id="UP000265882"/>
    </source>
</evidence>
<protein>
    <submittedName>
        <fullName evidence="4">Glycosyltransferase family 1 protein</fullName>
    </submittedName>
</protein>
<organism evidence="4 5">
    <name type="scientific">Abyssobacteria bacterium (strain SURF_5)</name>
    <dbReference type="NCBI Taxonomy" id="2093360"/>
    <lineage>
        <taxon>Bacteria</taxon>
        <taxon>Pseudomonadati</taxon>
        <taxon>Candidatus Hydrogenedentota</taxon>
        <taxon>Candidatus Abyssobacteria</taxon>
    </lineage>
</organism>
<dbReference type="Pfam" id="PF13439">
    <property type="entry name" value="Glyco_transf_4"/>
    <property type="match status" value="1"/>
</dbReference>
<evidence type="ECO:0000313" key="4">
    <source>
        <dbReference type="EMBL" id="RJP25482.1"/>
    </source>
</evidence>
<dbReference type="Gene3D" id="3.40.50.2000">
    <property type="entry name" value="Glycogen Phosphorylase B"/>
    <property type="match status" value="2"/>
</dbReference>
<keyword evidence="1 4" id="KW-0808">Transferase</keyword>
<name>A0A3A4P2V0_ABYX5</name>
<evidence type="ECO:0000259" key="3">
    <source>
        <dbReference type="Pfam" id="PF13439"/>
    </source>
</evidence>
<dbReference type="AlphaFoldDB" id="A0A3A4P2V0"/>
<reference evidence="4 5" key="1">
    <citation type="journal article" date="2017" name="ISME J.">
        <title>Energy and carbon metabolisms in a deep terrestrial subsurface fluid microbial community.</title>
        <authorList>
            <person name="Momper L."/>
            <person name="Jungbluth S.P."/>
            <person name="Lee M.D."/>
            <person name="Amend J.P."/>
        </authorList>
    </citation>
    <scope>NUCLEOTIDE SEQUENCE [LARGE SCALE GENOMIC DNA]</scope>
    <source>
        <strain evidence="4">SURF_5</strain>
    </source>
</reference>
<dbReference type="PANTHER" id="PTHR46401">
    <property type="entry name" value="GLYCOSYLTRANSFERASE WBBK-RELATED"/>
    <property type="match status" value="1"/>
</dbReference>
<feature type="domain" description="Glycosyltransferase subfamily 4-like N-terminal" evidence="3">
    <location>
        <begin position="34"/>
        <end position="194"/>
    </location>
</feature>
<evidence type="ECO:0000256" key="1">
    <source>
        <dbReference type="ARBA" id="ARBA00022679"/>
    </source>
</evidence>
<dbReference type="GO" id="GO:0016757">
    <property type="term" value="F:glycosyltransferase activity"/>
    <property type="evidence" value="ECO:0007669"/>
    <property type="project" value="InterPro"/>
</dbReference>
<dbReference type="PANTHER" id="PTHR46401:SF2">
    <property type="entry name" value="GLYCOSYLTRANSFERASE WBBK-RELATED"/>
    <property type="match status" value="1"/>
</dbReference>
<proteinExistence type="predicted"/>
<dbReference type="CDD" id="cd03809">
    <property type="entry name" value="GT4_MtfB-like"/>
    <property type="match status" value="1"/>
</dbReference>
<dbReference type="InterPro" id="IPR001296">
    <property type="entry name" value="Glyco_trans_1"/>
</dbReference>